<protein>
    <submittedName>
        <fullName evidence="10">(Fe-S)-binding protein</fullName>
    </submittedName>
</protein>
<dbReference type="NCBIfam" id="TIGR00273">
    <property type="entry name" value="LutB/LldF family L-lactate oxidation iron-sulfur protein"/>
    <property type="match status" value="1"/>
</dbReference>
<dbReference type="InterPro" id="IPR017900">
    <property type="entry name" value="4Fe4S_Fe_S_CS"/>
</dbReference>
<dbReference type="InterPro" id="IPR024569">
    <property type="entry name" value="LutB_C"/>
</dbReference>
<dbReference type="SUPFAM" id="SSF100950">
    <property type="entry name" value="NagB/RpiA/CoA transferase-like"/>
    <property type="match status" value="1"/>
</dbReference>
<dbReference type="AlphaFoldDB" id="A0A0J8GVU5"/>
<dbReference type="PROSITE" id="PS51379">
    <property type="entry name" value="4FE4S_FER_2"/>
    <property type="match status" value="1"/>
</dbReference>
<evidence type="ECO:0000313" key="10">
    <source>
        <dbReference type="EMBL" id="KMT66905.1"/>
    </source>
</evidence>
<evidence type="ECO:0000256" key="8">
    <source>
        <dbReference type="SAM" id="MobiDB-lite"/>
    </source>
</evidence>
<dbReference type="GO" id="GO:0051539">
    <property type="term" value="F:4 iron, 4 sulfur cluster binding"/>
    <property type="evidence" value="ECO:0007669"/>
    <property type="project" value="UniProtKB-KW"/>
</dbReference>
<dbReference type="PROSITE" id="PS00198">
    <property type="entry name" value="4FE4S_FER_1"/>
    <property type="match status" value="1"/>
</dbReference>
<evidence type="ECO:0000256" key="6">
    <source>
        <dbReference type="ARBA" id="ARBA00023004"/>
    </source>
</evidence>
<keyword evidence="7" id="KW-0411">Iron-sulfur</keyword>
<dbReference type="Gene3D" id="3.40.50.10420">
    <property type="entry name" value="NagB/RpiA/CoA transferase-like"/>
    <property type="match status" value="1"/>
</dbReference>
<evidence type="ECO:0000313" key="11">
    <source>
        <dbReference type="Proteomes" id="UP000037600"/>
    </source>
</evidence>
<evidence type="ECO:0000256" key="3">
    <source>
        <dbReference type="ARBA" id="ARBA00022723"/>
    </source>
</evidence>
<proteinExistence type="predicted"/>
<dbReference type="Pfam" id="PF02589">
    <property type="entry name" value="LUD_dom"/>
    <property type="match status" value="1"/>
</dbReference>
<evidence type="ECO:0000256" key="1">
    <source>
        <dbReference type="ARBA" id="ARBA00022448"/>
    </source>
</evidence>
<dbReference type="InterPro" id="IPR037171">
    <property type="entry name" value="NagB/RpiA_transferase-like"/>
</dbReference>
<evidence type="ECO:0000256" key="7">
    <source>
        <dbReference type="ARBA" id="ARBA00023014"/>
    </source>
</evidence>
<sequence>MSVNQYTPDRTESKYTKSASTFRQNVQRDLANEELRSNFAGAMDYLMDKRKASFPSNDELETLRDQCKLIKQRALVKLPHLLEQLETKLNENGIKVHWAETINDANEIIAQLIESKGGKNIVKGKSMVSEETALNDFLQARDMEILESDMGEYIVQLANEHPSHIIMPAIHQNKKQVADIFAEHIDDFEYTTDVDTLIGEGRRILRDKFSKADVGITGVNFAVAETGTLCLVENEGNGQMSSAVPDMHIAITGIEKVVEYLDDIPPLLSLLTRSATGQAITTYFNMISKPRQPGEKDGPEEVHLVLLDNGRSQAFADEELRQTLQCIRCGACMNHCPVYTRVGGHAYGTVYPGPIGKIISPHQLGLESTKDLPTASSLCGACGEVCPVKIPIPNILLRLRKESVKDTKGGEGELKGAGSNRKATEAAIWKAWSLLHRVPAMYKVSMWFATRFRGLMPSKLGAWTSVRTAPKLAPKTLHERVKARRK</sequence>
<keyword evidence="2" id="KW-0004">4Fe-4S</keyword>
<dbReference type="InterPro" id="IPR004452">
    <property type="entry name" value="LutB/LldF"/>
</dbReference>
<dbReference type="InterPro" id="IPR009051">
    <property type="entry name" value="Helical_ferredxn"/>
</dbReference>
<dbReference type="Pfam" id="PF11870">
    <property type="entry name" value="LutB_C"/>
    <property type="match status" value="1"/>
</dbReference>
<keyword evidence="1" id="KW-0813">Transport</keyword>
<keyword evidence="4" id="KW-0677">Repeat</keyword>
<keyword evidence="5" id="KW-0249">Electron transport</keyword>
<dbReference type="GO" id="GO:0006089">
    <property type="term" value="P:lactate metabolic process"/>
    <property type="evidence" value="ECO:0007669"/>
    <property type="project" value="InterPro"/>
</dbReference>
<evidence type="ECO:0000259" key="9">
    <source>
        <dbReference type="PROSITE" id="PS51379"/>
    </source>
</evidence>
<dbReference type="Gene3D" id="1.10.1060.10">
    <property type="entry name" value="Alpha-helical ferredoxin"/>
    <property type="match status" value="1"/>
</dbReference>
<accession>A0A0J8GVU5</accession>
<dbReference type="SUPFAM" id="SSF46548">
    <property type="entry name" value="alpha-helical ferredoxin"/>
    <property type="match status" value="1"/>
</dbReference>
<dbReference type="Proteomes" id="UP000037600">
    <property type="component" value="Unassembled WGS sequence"/>
</dbReference>
<dbReference type="GO" id="GO:0046872">
    <property type="term" value="F:metal ion binding"/>
    <property type="evidence" value="ECO:0007669"/>
    <property type="project" value="UniProtKB-KW"/>
</dbReference>
<name>A0A0J8GVU5_9ALTE</name>
<gene>
    <name evidence="10" type="ORF">XM47_02045</name>
</gene>
<comment type="caution">
    <text evidence="10">The sequence shown here is derived from an EMBL/GenBank/DDBJ whole genome shotgun (WGS) entry which is preliminary data.</text>
</comment>
<keyword evidence="11" id="KW-1185">Reference proteome</keyword>
<dbReference type="Pfam" id="PF13183">
    <property type="entry name" value="Fer4_8"/>
    <property type="match status" value="1"/>
</dbReference>
<feature type="region of interest" description="Disordered" evidence="8">
    <location>
        <begin position="1"/>
        <end position="20"/>
    </location>
</feature>
<feature type="domain" description="4Fe-4S ferredoxin-type" evidence="9">
    <location>
        <begin position="316"/>
        <end position="346"/>
    </location>
</feature>
<organism evidence="10 11">
    <name type="scientific">Catenovulum maritimum</name>
    <dbReference type="NCBI Taxonomy" id="1513271"/>
    <lineage>
        <taxon>Bacteria</taxon>
        <taxon>Pseudomonadati</taxon>
        <taxon>Pseudomonadota</taxon>
        <taxon>Gammaproteobacteria</taxon>
        <taxon>Alteromonadales</taxon>
        <taxon>Alteromonadaceae</taxon>
        <taxon>Catenovulum</taxon>
    </lineage>
</organism>
<dbReference type="PANTHER" id="PTHR47153:SF2">
    <property type="entry name" value="LACTATE UTILIZATION PROTEIN B"/>
    <property type="match status" value="1"/>
</dbReference>
<dbReference type="InterPro" id="IPR003741">
    <property type="entry name" value="LUD_dom"/>
</dbReference>
<evidence type="ECO:0000256" key="5">
    <source>
        <dbReference type="ARBA" id="ARBA00022982"/>
    </source>
</evidence>
<dbReference type="OrthoDB" id="5289041at2"/>
<evidence type="ECO:0000256" key="2">
    <source>
        <dbReference type="ARBA" id="ARBA00022485"/>
    </source>
</evidence>
<keyword evidence="3" id="KW-0479">Metal-binding</keyword>
<dbReference type="STRING" id="1513271.XM47_02045"/>
<dbReference type="PATRIC" id="fig|1513271.3.peg.432"/>
<dbReference type="PANTHER" id="PTHR47153">
    <property type="entry name" value="LACTATE UTILIZATION PROTEIN B"/>
    <property type="match status" value="1"/>
</dbReference>
<evidence type="ECO:0000256" key="4">
    <source>
        <dbReference type="ARBA" id="ARBA00022737"/>
    </source>
</evidence>
<dbReference type="RefSeq" id="WP_048688842.1">
    <property type="nucleotide sequence ID" value="NZ_KQ130482.1"/>
</dbReference>
<keyword evidence="6" id="KW-0408">Iron</keyword>
<dbReference type="InterPro" id="IPR024185">
    <property type="entry name" value="FTHF_cligase-like_sf"/>
</dbReference>
<dbReference type="InterPro" id="IPR017896">
    <property type="entry name" value="4Fe4S_Fe-S-bd"/>
</dbReference>
<reference evidence="10 11" key="1">
    <citation type="submission" date="2015-04" db="EMBL/GenBank/DDBJ databases">
        <title>Draft Genome Sequence of the Novel Agar-Digesting Marine Bacterium Q1.</title>
        <authorList>
            <person name="Li Y."/>
            <person name="Li D."/>
            <person name="Chen G."/>
            <person name="Du Z."/>
        </authorList>
    </citation>
    <scope>NUCLEOTIDE SEQUENCE [LARGE SCALE GENOMIC DNA]</scope>
    <source>
        <strain evidence="10 11">Q1</strain>
    </source>
</reference>
<dbReference type="EMBL" id="LAZL01000002">
    <property type="protein sequence ID" value="KMT66905.1"/>
    <property type="molecule type" value="Genomic_DNA"/>
</dbReference>